<comment type="caution">
    <text evidence="1">The sequence shown here is derived from an EMBL/GenBank/DDBJ whole genome shotgun (WGS) entry which is preliminary data.</text>
</comment>
<dbReference type="EMBL" id="JANBPG010000069">
    <property type="protein sequence ID" value="KAJ1900628.1"/>
    <property type="molecule type" value="Genomic_DNA"/>
</dbReference>
<gene>
    <name evidence="1" type="ORF">LPJ66_001348</name>
</gene>
<keyword evidence="2" id="KW-1185">Reference proteome</keyword>
<name>A0ACC1ITK7_9FUNG</name>
<evidence type="ECO:0000313" key="2">
    <source>
        <dbReference type="Proteomes" id="UP001150581"/>
    </source>
</evidence>
<evidence type="ECO:0000313" key="1">
    <source>
        <dbReference type="EMBL" id="KAJ1900628.1"/>
    </source>
</evidence>
<accession>A0ACC1ITK7</accession>
<sequence>MATTTRSERHWQRSVSMLGACLATTTAGTVYLFSTYGPALSRQLHLSSTQSNLVAISANYGLLLSGPLFGWLADTLGPRILCAFAAVGSFSAFSALAYTYSGDLGFPGWVGLAGYMVLVGVSCQAVNMSAITVTTRNFKENRGAAVSLCIAFFGLSPFVLSHVNSWFFAGSNGGPPDVFGFLKFLAMLGLVTSLLAAVSLSVVGFGPSRYRRDIPHGFIADGSADSILEESMDEESGLVGPAQPGYSAGVDSATDAATDSAPAIAANAGGGGPGAVDYDTARDLGGKSYIRDHEAQLLALVLFFCAGVGVFYNNNVGTIVTTLYHSSVAHPDASTAQRLINRHVGAISMGSFLGRLSIGIITDLCKRIWHVPRSGILVGVVSSTVISQLVILHARNLEVLLVGSVLTGVSYGFIFGFVPLLVSVWFGTRHFGSNWGMTSLFIGFSGQGLGAFFGFVYDRNLPDQDLSKCPGGVCYRSAFLLSTLVAACGWVAAAVLAGRRARRRRENRRMWEAEEYDRARYVPFRLAE</sequence>
<proteinExistence type="predicted"/>
<protein>
    <submittedName>
        <fullName evidence="1">Uncharacterized protein</fullName>
    </submittedName>
</protein>
<organism evidence="1 2">
    <name type="scientific">Kickxella alabastrina</name>
    <dbReference type="NCBI Taxonomy" id="61397"/>
    <lineage>
        <taxon>Eukaryota</taxon>
        <taxon>Fungi</taxon>
        <taxon>Fungi incertae sedis</taxon>
        <taxon>Zoopagomycota</taxon>
        <taxon>Kickxellomycotina</taxon>
        <taxon>Kickxellomycetes</taxon>
        <taxon>Kickxellales</taxon>
        <taxon>Kickxellaceae</taxon>
        <taxon>Kickxella</taxon>
    </lineage>
</organism>
<dbReference type="Proteomes" id="UP001150581">
    <property type="component" value="Unassembled WGS sequence"/>
</dbReference>
<reference evidence="1" key="1">
    <citation type="submission" date="2022-07" db="EMBL/GenBank/DDBJ databases">
        <title>Phylogenomic reconstructions and comparative analyses of Kickxellomycotina fungi.</title>
        <authorList>
            <person name="Reynolds N.K."/>
            <person name="Stajich J.E."/>
            <person name="Barry K."/>
            <person name="Grigoriev I.V."/>
            <person name="Crous P."/>
            <person name="Smith M.E."/>
        </authorList>
    </citation>
    <scope>NUCLEOTIDE SEQUENCE</scope>
    <source>
        <strain evidence="1">Benny 63K</strain>
    </source>
</reference>